<evidence type="ECO:0000256" key="1">
    <source>
        <dbReference type="ARBA" id="ARBA00004498"/>
    </source>
</evidence>
<evidence type="ECO:0000256" key="2">
    <source>
        <dbReference type="ARBA" id="ARBA00005683"/>
    </source>
</evidence>
<dbReference type="FunFam" id="3.30.2460.20:FF:000001">
    <property type="entry name" value="Wnt homolog"/>
    <property type="match status" value="1"/>
</dbReference>
<dbReference type="GO" id="GO:0005125">
    <property type="term" value="F:cytokine activity"/>
    <property type="evidence" value="ECO:0007669"/>
    <property type="project" value="TreeGrafter"/>
</dbReference>
<dbReference type="STRING" id="121845.A0A3Q0ISC0"/>
<dbReference type="Proteomes" id="UP000079169">
    <property type="component" value="Unplaced"/>
</dbReference>
<dbReference type="GO" id="GO:0000902">
    <property type="term" value="P:cell morphogenesis"/>
    <property type="evidence" value="ECO:0007669"/>
    <property type="project" value="UniProtKB-ARBA"/>
</dbReference>
<comment type="function">
    <text evidence="9">Ligand for members of the frizzled family of seven transmembrane receptors.</text>
</comment>
<dbReference type="Pfam" id="PF00110">
    <property type="entry name" value="wnt"/>
    <property type="match status" value="2"/>
</dbReference>
<keyword evidence="5" id="KW-0272">Extracellular matrix</keyword>
<keyword evidence="10" id="KW-1185">Reference proteome</keyword>
<evidence type="ECO:0000313" key="10">
    <source>
        <dbReference type="Proteomes" id="UP000079169"/>
    </source>
</evidence>
<dbReference type="PANTHER" id="PTHR12027">
    <property type="entry name" value="WNT RELATED"/>
    <property type="match status" value="1"/>
</dbReference>
<keyword evidence="7" id="KW-1015">Disulfide bond</keyword>
<protein>
    <recommendedName>
        <fullName evidence="9">Protein Wnt</fullName>
    </recommendedName>
</protein>
<dbReference type="GO" id="GO:0005615">
    <property type="term" value="C:extracellular space"/>
    <property type="evidence" value="ECO:0007669"/>
    <property type="project" value="TreeGrafter"/>
</dbReference>
<dbReference type="Gene3D" id="3.30.2460.20">
    <property type="match status" value="1"/>
</dbReference>
<evidence type="ECO:0000256" key="4">
    <source>
        <dbReference type="ARBA" id="ARBA00022525"/>
    </source>
</evidence>
<comment type="similarity">
    <text evidence="2 9">Belongs to the Wnt family.</text>
</comment>
<evidence type="ECO:0000256" key="5">
    <source>
        <dbReference type="ARBA" id="ARBA00022530"/>
    </source>
</evidence>
<dbReference type="GO" id="GO:0030182">
    <property type="term" value="P:neuron differentiation"/>
    <property type="evidence" value="ECO:0007669"/>
    <property type="project" value="TreeGrafter"/>
</dbReference>
<gene>
    <name evidence="11" type="primary">LOC103506382</name>
</gene>
<dbReference type="GO" id="GO:0005109">
    <property type="term" value="F:frizzled binding"/>
    <property type="evidence" value="ECO:0007669"/>
    <property type="project" value="TreeGrafter"/>
</dbReference>
<keyword evidence="3 9" id="KW-0217">Developmental protein</keyword>
<dbReference type="InterPro" id="IPR043158">
    <property type="entry name" value="Wnt_C"/>
</dbReference>
<sequence>MPRTTFENDFQLQLGLQESSALSNQISMPRPQALTSSNVIAVKDSLKDICTRFDFLGHRQQYLCTLNENILNLYCDIIAVKDILKDICTRFDFLGHRQQYLCTLNENILNVVAAGARMGIEECQNQFKMSRWNCTTFGNTSQVFGSVLTFKSRETAFVYAISSAGVAYAVTRACSRGELNECSCDNRVRLKKPRTSWQWGGCSEDIHFGEKFSRDFVDSKEDEDSEEALMNLHNNEAGRRVSTKIHLGILGTKGRLCNQRSLGLDGCKLLCCGRGYMTRIREVEEKCNCKFVWCCNVKCEICRYKREEYVCN</sequence>
<evidence type="ECO:0000256" key="7">
    <source>
        <dbReference type="ARBA" id="ARBA00023157"/>
    </source>
</evidence>
<accession>A0A3Q0ISC0</accession>
<evidence type="ECO:0000313" key="11">
    <source>
        <dbReference type="RefSeq" id="XP_026677245.1"/>
    </source>
</evidence>
<reference evidence="11" key="1">
    <citation type="submission" date="2025-08" db="UniProtKB">
        <authorList>
            <consortium name="RefSeq"/>
        </authorList>
    </citation>
    <scope>IDENTIFICATION</scope>
</reference>
<evidence type="ECO:0000256" key="9">
    <source>
        <dbReference type="RuleBase" id="RU003500"/>
    </source>
</evidence>
<dbReference type="InterPro" id="IPR005817">
    <property type="entry name" value="Wnt"/>
</dbReference>
<keyword evidence="4" id="KW-0964">Secreted</keyword>
<evidence type="ECO:0000256" key="3">
    <source>
        <dbReference type="ARBA" id="ARBA00022473"/>
    </source>
</evidence>
<name>A0A3Q0ISC0_DIACI</name>
<dbReference type="GO" id="GO:0007517">
    <property type="term" value="P:muscle organ development"/>
    <property type="evidence" value="ECO:0007669"/>
    <property type="project" value="UniProtKB-ARBA"/>
</dbReference>
<evidence type="ECO:0000256" key="8">
    <source>
        <dbReference type="ARBA" id="ARBA00023288"/>
    </source>
</evidence>
<evidence type="ECO:0000256" key="6">
    <source>
        <dbReference type="ARBA" id="ARBA00022687"/>
    </source>
</evidence>
<dbReference type="SMART" id="SM00097">
    <property type="entry name" value="WNT1"/>
    <property type="match status" value="1"/>
</dbReference>
<dbReference type="PaxDb" id="121845-A0A3Q0ISC0"/>
<dbReference type="GeneID" id="103506382"/>
<keyword evidence="6 9" id="KW-0879">Wnt signaling pathway</keyword>
<dbReference type="GO" id="GO:0060070">
    <property type="term" value="P:canonical Wnt signaling pathway"/>
    <property type="evidence" value="ECO:0007669"/>
    <property type="project" value="TreeGrafter"/>
</dbReference>
<keyword evidence="8" id="KW-0449">Lipoprotein</keyword>
<dbReference type="GO" id="GO:0060560">
    <property type="term" value="P:developmental growth involved in morphogenesis"/>
    <property type="evidence" value="ECO:0007669"/>
    <property type="project" value="UniProtKB-ARBA"/>
</dbReference>
<dbReference type="AlphaFoldDB" id="A0A3Q0ISC0"/>
<dbReference type="KEGG" id="dci:103506382"/>
<dbReference type="PANTHER" id="PTHR12027:SF99">
    <property type="entry name" value="PROTEIN WNT"/>
    <property type="match status" value="1"/>
</dbReference>
<dbReference type="PRINTS" id="PR01349">
    <property type="entry name" value="WNTPROTEIN"/>
</dbReference>
<dbReference type="GO" id="GO:0045165">
    <property type="term" value="P:cell fate commitment"/>
    <property type="evidence" value="ECO:0007669"/>
    <property type="project" value="TreeGrafter"/>
</dbReference>
<comment type="subcellular location">
    <subcellularLocation>
        <location evidence="1 9">Secreted</location>
        <location evidence="1 9">Extracellular space</location>
        <location evidence="1 9">Extracellular matrix</location>
    </subcellularLocation>
</comment>
<proteinExistence type="inferred from homology"/>
<dbReference type="RefSeq" id="XP_026677245.1">
    <property type="nucleotide sequence ID" value="XM_026821444.1"/>
</dbReference>
<organism evidence="10 11">
    <name type="scientific">Diaphorina citri</name>
    <name type="common">Asian citrus psyllid</name>
    <dbReference type="NCBI Taxonomy" id="121845"/>
    <lineage>
        <taxon>Eukaryota</taxon>
        <taxon>Metazoa</taxon>
        <taxon>Ecdysozoa</taxon>
        <taxon>Arthropoda</taxon>
        <taxon>Hexapoda</taxon>
        <taxon>Insecta</taxon>
        <taxon>Pterygota</taxon>
        <taxon>Neoptera</taxon>
        <taxon>Paraneoptera</taxon>
        <taxon>Hemiptera</taxon>
        <taxon>Sternorrhyncha</taxon>
        <taxon>Psylloidea</taxon>
        <taxon>Psyllidae</taxon>
        <taxon>Diaphorininae</taxon>
        <taxon>Diaphorina</taxon>
    </lineage>
</organism>